<gene>
    <name evidence="2" type="ORF">PILCRDRAFT_79984</name>
</gene>
<protein>
    <recommendedName>
        <fullName evidence="1">GPI inositol-deacylase winged helix domain-containing protein</fullName>
    </recommendedName>
</protein>
<dbReference type="InterPro" id="IPR054471">
    <property type="entry name" value="GPIID_WHD"/>
</dbReference>
<sequence length="119" mass="13363">MDSLVTKTTPKDVQTALGTLPEGLNNTYDEVMKRVNSQNDDYRILAQQVLSWVVYAVRPLSVEELQHALAVKPGVTQLDEDDLSDKGTLISICEGLVTVDQENNVVRLVHYTTQKYLEE</sequence>
<dbReference type="AlphaFoldDB" id="A0A0C3EPH3"/>
<keyword evidence="3" id="KW-1185">Reference proteome</keyword>
<evidence type="ECO:0000313" key="3">
    <source>
        <dbReference type="Proteomes" id="UP000054166"/>
    </source>
</evidence>
<dbReference type="EMBL" id="KN833060">
    <property type="protein sequence ID" value="KIM74470.1"/>
    <property type="molecule type" value="Genomic_DNA"/>
</dbReference>
<accession>A0A0C3EPH3</accession>
<reference evidence="3" key="2">
    <citation type="submission" date="2015-01" db="EMBL/GenBank/DDBJ databases">
        <title>Evolutionary Origins and Diversification of the Mycorrhizal Mutualists.</title>
        <authorList>
            <consortium name="DOE Joint Genome Institute"/>
            <consortium name="Mycorrhizal Genomics Consortium"/>
            <person name="Kohler A."/>
            <person name="Kuo A."/>
            <person name="Nagy L.G."/>
            <person name="Floudas D."/>
            <person name="Copeland A."/>
            <person name="Barry K.W."/>
            <person name="Cichocki N."/>
            <person name="Veneault-Fourrey C."/>
            <person name="LaButti K."/>
            <person name="Lindquist E.A."/>
            <person name="Lipzen A."/>
            <person name="Lundell T."/>
            <person name="Morin E."/>
            <person name="Murat C."/>
            <person name="Riley R."/>
            <person name="Ohm R."/>
            <person name="Sun H."/>
            <person name="Tunlid A."/>
            <person name="Henrissat B."/>
            <person name="Grigoriev I.V."/>
            <person name="Hibbett D.S."/>
            <person name="Martin F."/>
        </authorList>
    </citation>
    <scope>NUCLEOTIDE SEQUENCE [LARGE SCALE GENOMIC DNA]</scope>
    <source>
        <strain evidence="3">F 1598</strain>
    </source>
</reference>
<organism evidence="2 3">
    <name type="scientific">Piloderma croceum (strain F 1598)</name>
    <dbReference type="NCBI Taxonomy" id="765440"/>
    <lineage>
        <taxon>Eukaryota</taxon>
        <taxon>Fungi</taxon>
        <taxon>Dikarya</taxon>
        <taxon>Basidiomycota</taxon>
        <taxon>Agaricomycotina</taxon>
        <taxon>Agaricomycetes</taxon>
        <taxon>Agaricomycetidae</taxon>
        <taxon>Atheliales</taxon>
        <taxon>Atheliaceae</taxon>
        <taxon>Piloderma</taxon>
    </lineage>
</organism>
<name>A0A0C3EPH3_PILCF</name>
<dbReference type="STRING" id="765440.A0A0C3EPH3"/>
<evidence type="ECO:0000259" key="1">
    <source>
        <dbReference type="Pfam" id="PF22939"/>
    </source>
</evidence>
<dbReference type="PANTHER" id="PTHR10039:SF15">
    <property type="entry name" value="NACHT DOMAIN-CONTAINING PROTEIN"/>
    <property type="match status" value="1"/>
</dbReference>
<reference evidence="2 3" key="1">
    <citation type="submission" date="2014-04" db="EMBL/GenBank/DDBJ databases">
        <authorList>
            <consortium name="DOE Joint Genome Institute"/>
            <person name="Kuo A."/>
            <person name="Tarkka M."/>
            <person name="Buscot F."/>
            <person name="Kohler A."/>
            <person name="Nagy L.G."/>
            <person name="Floudas D."/>
            <person name="Copeland A."/>
            <person name="Barry K.W."/>
            <person name="Cichocki N."/>
            <person name="Veneault-Fourrey C."/>
            <person name="LaButti K."/>
            <person name="Lindquist E.A."/>
            <person name="Lipzen A."/>
            <person name="Lundell T."/>
            <person name="Morin E."/>
            <person name="Murat C."/>
            <person name="Sun H."/>
            <person name="Tunlid A."/>
            <person name="Henrissat B."/>
            <person name="Grigoriev I.V."/>
            <person name="Hibbett D.S."/>
            <person name="Martin F."/>
            <person name="Nordberg H.P."/>
            <person name="Cantor M.N."/>
            <person name="Hua S.X."/>
        </authorList>
    </citation>
    <scope>NUCLEOTIDE SEQUENCE [LARGE SCALE GENOMIC DNA]</scope>
    <source>
        <strain evidence="2 3">F 1598</strain>
    </source>
</reference>
<dbReference type="InParanoid" id="A0A0C3EPH3"/>
<dbReference type="OrthoDB" id="7464126at2759"/>
<evidence type="ECO:0000313" key="2">
    <source>
        <dbReference type="EMBL" id="KIM74470.1"/>
    </source>
</evidence>
<feature type="domain" description="GPI inositol-deacylase winged helix" evidence="1">
    <location>
        <begin position="40"/>
        <end position="117"/>
    </location>
</feature>
<dbReference type="Proteomes" id="UP000054166">
    <property type="component" value="Unassembled WGS sequence"/>
</dbReference>
<proteinExistence type="predicted"/>
<dbReference type="Pfam" id="PF22939">
    <property type="entry name" value="WHD_GPIID"/>
    <property type="match status" value="1"/>
</dbReference>
<dbReference type="HOGENOM" id="CLU_138731_0_0_1"/>
<feature type="non-terminal residue" evidence="2">
    <location>
        <position position="119"/>
    </location>
</feature>
<dbReference type="PANTHER" id="PTHR10039">
    <property type="entry name" value="AMELOGENIN"/>
    <property type="match status" value="1"/>
</dbReference>